<evidence type="ECO:0000313" key="6">
    <source>
        <dbReference type="Proteomes" id="UP000675284"/>
    </source>
</evidence>
<evidence type="ECO:0000256" key="2">
    <source>
        <dbReference type="PIRSR" id="PIRSR640198-2"/>
    </source>
</evidence>
<dbReference type="EMBL" id="JAGSOT010000101">
    <property type="protein sequence ID" value="MBR7798233.1"/>
    <property type="molecule type" value="Genomic_DNA"/>
</dbReference>
<dbReference type="PROSITE" id="PS51459">
    <property type="entry name" value="FIDO"/>
    <property type="match status" value="1"/>
</dbReference>
<dbReference type="Gene3D" id="1.10.3290.10">
    <property type="entry name" value="Fido-like domain"/>
    <property type="match status" value="1"/>
</dbReference>
<name>A0A941E3N4_9BACI</name>
<dbReference type="PANTHER" id="PTHR13504">
    <property type="entry name" value="FIDO DOMAIN-CONTAINING PROTEIN DDB_G0283145"/>
    <property type="match status" value="1"/>
</dbReference>
<evidence type="ECO:0000313" key="5">
    <source>
        <dbReference type="EMBL" id="MBR7798233.1"/>
    </source>
</evidence>
<dbReference type="PANTHER" id="PTHR13504:SF40">
    <property type="entry name" value="FIDO DOMAIN-CONTAINING PROTEIN"/>
    <property type="match status" value="1"/>
</dbReference>
<dbReference type="SUPFAM" id="SSF140931">
    <property type="entry name" value="Fic-like"/>
    <property type="match status" value="1"/>
</dbReference>
<feature type="domain" description="Fido" evidence="4">
    <location>
        <begin position="145"/>
        <end position="297"/>
    </location>
</feature>
<evidence type="ECO:0000256" key="3">
    <source>
        <dbReference type="SAM" id="Coils"/>
    </source>
</evidence>
<evidence type="ECO:0000259" key="4">
    <source>
        <dbReference type="PROSITE" id="PS51459"/>
    </source>
</evidence>
<protein>
    <submittedName>
        <fullName evidence="5">Fic family protein</fullName>
    </submittedName>
</protein>
<reference evidence="5" key="1">
    <citation type="submission" date="2021-04" db="EMBL/GenBank/DDBJ databases">
        <title>Isolation and polyphasic classification of algal microorganism.</title>
        <authorList>
            <person name="Wang S."/>
        </authorList>
    </citation>
    <scope>NUCLEOTIDE SEQUENCE</scope>
    <source>
        <strain evidence="5">720a</strain>
    </source>
</reference>
<dbReference type="GO" id="GO:0005524">
    <property type="term" value="F:ATP binding"/>
    <property type="evidence" value="ECO:0007669"/>
    <property type="project" value="UniProtKB-KW"/>
</dbReference>
<keyword evidence="6" id="KW-1185">Reference proteome</keyword>
<dbReference type="AlphaFoldDB" id="A0A941E3N4"/>
<dbReference type="InterPro" id="IPR040198">
    <property type="entry name" value="Fido_containing"/>
</dbReference>
<feature type="coiled-coil region" evidence="3">
    <location>
        <begin position="303"/>
        <end position="330"/>
    </location>
</feature>
<keyword evidence="2" id="KW-0067">ATP-binding</keyword>
<keyword evidence="2" id="KW-0547">Nucleotide-binding</keyword>
<comment type="caution">
    <text evidence="5">The sequence shown here is derived from an EMBL/GenBank/DDBJ whole genome shotgun (WGS) entry which is preliminary data.</text>
</comment>
<sequence>MRYLYKMFHDLNSSDFDDIHKNRISFESTKRLDLSIKPIDQKNVFDLYYVPTIDMLKKCSAIHKTAGNLRFIFEKLPAVAKDQFIRECVVEELYNTNQLEGVRSTKEEIARSVRDAKSNTKDKKRFSSMVNSYLNLLYGDTDTPLYPKDVRSIYNNIIEGEISKNELPDGEIFRKDINYVLSRTGSGKEIHRGLIPEDKIIREMDKLLDFMNDDKETPLLIRTAIGHYFFGYIHPFYDGNGRTSRFISSLYLAKTLGKISALSLSRGCNKYKNKYLKAFEICNSIKNRGEMNFFIDEYLSIILNALKDMLSELKEKVELITSAVEKLKTDDRMESKNHFQFMFVLIQNYYFHYSDGVTVQELSRVMEISEATVRKVAKELLNKSLINQKGTRPAHFRIGADYLEN</sequence>
<organism evidence="5 6">
    <name type="scientific">Virgibacillus salarius</name>
    <dbReference type="NCBI Taxonomy" id="447199"/>
    <lineage>
        <taxon>Bacteria</taxon>
        <taxon>Bacillati</taxon>
        <taxon>Bacillota</taxon>
        <taxon>Bacilli</taxon>
        <taxon>Bacillales</taxon>
        <taxon>Bacillaceae</taxon>
        <taxon>Virgibacillus</taxon>
    </lineage>
</organism>
<accession>A0A941E3N4</accession>
<gene>
    <name evidence="5" type="ORF">KCX74_19650</name>
</gene>
<dbReference type="InterPro" id="IPR036597">
    <property type="entry name" value="Fido-like_dom_sf"/>
</dbReference>
<dbReference type="RefSeq" id="WP_166531007.1">
    <property type="nucleotide sequence ID" value="NZ_CP115959.1"/>
</dbReference>
<feature type="active site" evidence="1">
    <location>
        <position position="234"/>
    </location>
</feature>
<feature type="binding site" evidence="2">
    <location>
        <begin position="238"/>
        <end position="245"/>
    </location>
    <ligand>
        <name>ATP</name>
        <dbReference type="ChEBI" id="CHEBI:30616"/>
    </ligand>
</feature>
<dbReference type="Proteomes" id="UP000675284">
    <property type="component" value="Unassembled WGS sequence"/>
</dbReference>
<dbReference type="Pfam" id="PF02661">
    <property type="entry name" value="Fic"/>
    <property type="match status" value="1"/>
</dbReference>
<evidence type="ECO:0000256" key="1">
    <source>
        <dbReference type="PIRSR" id="PIRSR640198-1"/>
    </source>
</evidence>
<keyword evidence="3" id="KW-0175">Coiled coil</keyword>
<dbReference type="InterPro" id="IPR003812">
    <property type="entry name" value="Fido"/>
</dbReference>
<proteinExistence type="predicted"/>